<dbReference type="RefSeq" id="WP_184534083.1">
    <property type="nucleotide sequence ID" value="NZ_JACHJW010000001.1"/>
</dbReference>
<name>A0A7W7SNA4_9ACTN</name>
<proteinExistence type="predicted"/>
<reference evidence="1 2" key="1">
    <citation type="submission" date="2020-08" db="EMBL/GenBank/DDBJ databases">
        <title>Sequencing the genomes of 1000 actinobacteria strains.</title>
        <authorList>
            <person name="Klenk H.-P."/>
        </authorList>
    </citation>
    <scope>NUCLEOTIDE SEQUENCE [LARGE SCALE GENOMIC DNA]</scope>
    <source>
        <strain evidence="1 2">DSM 45886</strain>
    </source>
</reference>
<comment type="caution">
    <text evidence="1">The sequence shown here is derived from an EMBL/GenBank/DDBJ whole genome shotgun (WGS) entry which is preliminary data.</text>
</comment>
<organism evidence="1 2">
    <name type="scientific">Micromonospora polyrhachis</name>
    <dbReference type="NCBI Taxonomy" id="1282883"/>
    <lineage>
        <taxon>Bacteria</taxon>
        <taxon>Bacillati</taxon>
        <taxon>Actinomycetota</taxon>
        <taxon>Actinomycetes</taxon>
        <taxon>Micromonosporales</taxon>
        <taxon>Micromonosporaceae</taxon>
        <taxon>Micromonospora</taxon>
    </lineage>
</organism>
<protein>
    <submittedName>
        <fullName evidence="1">Uncharacterized protein</fullName>
    </submittedName>
</protein>
<evidence type="ECO:0000313" key="2">
    <source>
        <dbReference type="Proteomes" id="UP000578819"/>
    </source>
</evidence>
<sequence>MSLGMFSPPVVVCEQCEGEGRALTVCRCVRMGDRFLIDANAERTVDGRAYQGCELCKGSGYLTYDCDSCRATGRQRGQLVLTVVNLDTGVTRSANVVPGGVEPRRNAGGRWELALSPIVAALAAEVGAVEYRDAYGLERKPCELTVMLPADWRPDLPVADRQRLEGAAIARLAWQPWRLYCGRSTPTPDRDLPAELSRLCHLADLLSLDLVVEARRAHERDVIWEIRYELPGGAVPVKTRRWANDLSAAIAATSVSDAMFGLVERARTAPAHYLRPHPAHRAGPPTIDVDQVERRIHADLDGIGGRAPGAQAIWRDGRWQHTRLQVEDQVEVMTEEATGQVVRSSVTLLARAWEPPAPGWQDELIPYGPCPDCDPEHRLRPCLCTLANQPPDPNCPGCSGAGVAPTTMPCPTCGDSHRVHQGLVLTMTDLDEATLHVNWLVPDQVIDVPLVATQPGGKPVFQLPLCYQLDHWAMNLGGRPADLTYLDGGHEVGQDLCEGTVTVDHPEDDPLARYLVNAGGGHPAGRLLVCTAPPAAPPLTELVRLALGLHQTLVVTLEDHRLDEDDPTKIHGEGWGIELIPPDRPMPADPKPYQRSPQSAAACFLEYLGNAAHRVVPDDPRQGIPVPQTPEPPPAVEDPIRLIRHLARHLAGRPVSIRYHLGGCHLYVHEYGGARHLASARTVPIALTALGLGLGRDQS</sequence>
<dbReference type="Proteomes" id="UP000578819">
    <property type="component" value="Unassembled WGS sequence"/>
</dbReference>
<evidence type="ECO:0000313" key="1">
    <source>
        <dbReference type="EMBL" id="MBB4957909.1"/>
    </source>
</evidence>
<gene>
    <name evidence="1" type="ORF">FHR38_001642</name>
</gene>
<dbReference type="AlphaFoldDB" id="A0A7W7SNA4"/>
<accession>A0A7W7SNA4</accession>
<keyword evidence="2" id="KW-1185">Reference proteome</keyword>
<dbReference type="EMBL" id="JACHJW010000001">
    <property type="protein sequence ID" value="MBB4957909.1"/>
    <property type="molecule type" value="Genomic_DNA"/>
</dbReference>